<evidence type="ECO:0000313" key="1">
    <source>
        <dbReference type="EMBL" id="KAJ9577740.1"/>
    </source>
</evidence>
<organism evidence="1 2">
    <name type="scientific">Diploptera punctata</name>
    <name type="common">Pacific beetle cockroach</name>
    <dbReference type="NCBI Taxonomy" id="6984"/>
    <lineage>
        <taxon>Eukaryota</taxon>
        <taxon>Metazoa</taxon>
        <taxon>Ecdysozoa</taxon>
        <taxon>Arthropoda</taxon>
        <taxon>Hexapoda</taxon>
        <taxon>Insecta</taxon>
        <taxon>Pterygota</taxon>
        <taxon>Neoptera</taxon>
        <taxon>Polyneoptera</taxon>
        <taxon>Dictyoptera</taxon>
        <taxon>Blattodea</taxon>
        <taxon>Blaberoidea</taxon>
        <taxon>Blaberidae</taxon>
        <taxon>Diplopterinae</taxon>
        <taxon>Diploptera</taxon>
    </lineage>
</organism>
<reference evidence="1" key="1">
    <citation type="journal article" date="2023" name="IScience">
        <title>Live-bearing cockroach genome reveals convergent evolutionary mechanisms linked to viviparity in insects and beyond.</title>
        <authorList>
            <person name="Fouks B."/>
            <person name="Harrison M.C."/>
            <person name="Mikhailova A.A."/>
            <person name="Marchal E."/>
            <person name="English S."/>
            <person name="Carruthers M."/>
            <person name="Jennings E.C."/>
            <person name="Chiamaka E.L."/>
            <person name="Frigard R.A."/>
            <person name="Pippel M."/>
            <person name="Attardo G.M."/>
            <person name="Benoit J.B."/>
            <person name="Bornberg-Bauer E."/>
            <person name="Tobe S.S."/>
        </authorList>
    </citation>
    <scope>NUCLEOTIDE SEQUENCE</scope>
    <source>
        <strain evidence="1">Stay&amp;Tobe</strain>
    </source>
</reference>
<accession>A0AAD7ZCA9</accession>
<dbReference type="AlphaFoldDB" id="A0AAD7ZCA9"/>
<evidence type="ECO:0000313" key="2">
    <source>
        <dbReference type="Proteomes" id="UP001233999"/>
    </source>
</evidence>
<gene>
    <name evidence="1" type="ORF">L9F63_005660</name>
</gene>
<proteinExistence type="predicted"/>
<dbReference type="Proteomes" id="UP001233999">
    <property type="component" value="Unassembled WGS sequence"/>
</dbReference>
<feature type="non-terminal residue" evidence="1">
    <location>
        <position position="82"/>
    </location>
</feature>
<name>A0AAD7ZCA9_DIPPU</name>
<comment type="caution">
    <text evidence="1">The sequence shown here is derived from an EMBL/GenBank/DDBJ whole genome shotgun (WGS) entry which is preliminary data.</text>
</comment>
<dbReference type="EMBL" id="JASPKZ010009348">
    <property type="protein sequence ID" value="KAJ9577740.1"/>
    <property type="molecule type" value="Genomic_DNA"/>
</dbReference>
<feature type="non-terminal residue" evidence="1">
    <location>
        <position position="1"/>
    </location>
</feature>
<keyword evidence="2" id="KW-1185">Reference proteome</keyword>
<reference evidence="1" key="2">
    <citation type="submission" date="2023-05" db="EMBL/GenBank/DDBJ databases">
        <authorList>
            <person name="Fouks B."/>
        </authorList>
    </citation>
    <scope>NUCLEOTIDE SEQUENCE</scope>
    <source>
        <strain evidence="1">Stay&amp;Tobe</strain>
        <tissue evidence="1">Testes</tissue>
    </source>
</reference>
<sequence length="82" mass="9184">RLTPIVRGLLPEDIVLGTLIEHVDYVVLSGVVTITESAACGMYAKRVHFLLWYSLALELSESWYNSKQKLNSILISHSVLVL</sequence>
<protein>
    <submittedName>
        <fullName evidence="1">Uncharacterized protein</fullName>
    </submittedName>
</protein>